<dbReference type="InterPro" id="IPR001387">
    <property type="entry name" value="Cro/C1-type_HTH"/>
</dbReference>
<sequence length="270" mass="30157">MTGETTQPPMAWRYCGNQMKLWRTEAGVSREELAAEAGYGPETIKSMEQGRRRPTLRVLEIADDMCGAQGKLKAAYVYLQPDKAPSRVLAFLEAESRAVAEHSYQPLLIPGLLQTEEYARALLRSHYPPTNEETIEERLASRLHRQGRLAQSPAVLFTFVIYEAALRTGVGGPAGMRRQLHYLLEVGELRNVSIQVLPASHGVHDCLNGSLVLLETSEHDRYAYSEGQATSNLLSEPEKVSALTERYGMLRAQALNIEDSAEYIRKLAEE</sequence>
<feature type="domain" description="HTH cro/C1-type" evidence="1">
    <location>
        <begin position="19"/>
        <end position="60"/>
    </location>
</feature>
<dbReference type="EMBL" id="BAAABW010000024">
    <property type="protein sequence ID" value="GAA0360677.1"/>
    <property type="molecule type" value="Genomic_DNA"/>
</dbReference>
<dbReference type="Gene3D" id="1.10.260.40">
    <property type="entry name" value="lambda repressor-like DNA-binding domains"/>
    <property type="match status" value="1"/>
</dbReference>
<organism evidence="2 3">
    <name type="scientific">Streptomyces blastmyceticus</name>
    <dbReference type="NCBI Taxonomy" id="68180"/>
    <lineage>
        <taxon>Bacteria</taxon>
        <taxon>Bacillati</taxon>
        <taxon>Actinomycetota</taxon>
        <taxon>Actinomycetes</taxon>
        <taxon>Kitasatosporales</taxon>
        <taxon>Streptomycetaceae</taxon>
        <taxon>Streptomyces</taxon>
    </lineage>
</organism>
<comment type="caution">
    <text evidence="2">The sequence shown here is derived from an EMBL/GenBank/DDBJ whole genome shotgun (WGS) entry which is preliminary data.</text>
</comment>
<accession>A0ABN0XCC0</accession>
<dbReference type="SMART" id="SM00530">
    <property type="entry name" value="HTH_XRE"/>
    <property type="match status" value="1"/>
</dbReference>
<proteinExistence type="predicted"/>
<protein>
    <submittedName>
        <fullName evidence="2">Helix-turn-helix transcriptional regulator</fullName>
    </submittedName>
</protein>
<dbReference type="InterPro" id="IPR043917">
    <property type="entry name" value="DUF5753"/>
</dbReference>
<name>A0ABN0XCC0_9ACTN</name>
<dbReference type="PROSITE" id="PS50943">
    <property type="entry name" value="HTH_CROC1"/>
    <property type="match status" value="1"/>
</dbReference>
<dbReference type="Pfam" id="PF13560">
    <property type="entry name" value="HTH_31"/>
    <property type="match status" value="1"/>
</dbReference>
<evidence type="ECO:0000259" key="1">
    <source>
        <dbReference type="PROSITE" id="PS50943"/>
    </source>
</evidence>
<reference evidence="2 3" key="1">
    <citation type="journal article" date="2019" name="Int. J. Syst. Evol. Microbiol.">
        <title>The Global Catalogue of Microorganisms (GCM) 10K type strain sequencing project: providing services to taxonomists for standard genome sequencing and annotation.</title>
        <authorList>
            <consortium name="The Broad Institute Genomics Platform"/>
            <consortium name="The Broad Institute Genome Sequencing Center for Infectious Disease"/>
            <person name="Wu L."/>
            <person name="Ma J."/>
        </authorList>
    </citation>
    <scope>NUCLEOTIDE SEQUENCE [LARGE SCALE GENOMIC DNA]</scope>
    <source>
        <strain evidence="2 3">JCM 4565</strain>
    </source>
</reference>
<keyword evidence="3" id="KW-1185">Reference proteome</keyword>
<dbReference type="InterPro" id="IPR010982">
    <property type="entry name" value="Lambda_DNA-bd_dom_sf"/>
</dbReference>
<dbReference type="RefSeq" id="WP_344119951.1">
    <property type="nucleotide sequence ID" value="NZ_BAAABW010000024.1"/>
</dbReference>
<evidence type="ECO:0000313" key="2">
    <source>
        <dbReference type="EMBL" id="GAA0360677.1"/>
    </source>
</evidence>
<evidence type="ECO:0000313" key="3">
    <source>
        <dbReference type="Proteomes" id="UP001500063"/>
    </source>
</evidence>
<dbReference type="CDD" id="cd00093">
    <property type="entry name" value="HTH_XRE"/>
    <property type="match status" value="1"/>
</dbReference>
<dbReference type="Proteomes" id="UP001500063">
    <property type="component" value="Unassembled WGS sequence"/>
</dbReference>
<gene>
    <name evidence="2" type="ORF">GCM10010319_42670</name>
</gene>
<dbReference type="Pfam" id="PF19054">
    <property type="entry name" value="DUF5753"/>
    <property type="match status" value="1"/>
</dbReference>
<dbReference type="SUPFAM" id="SSF47413">
    <property type="entry name" value="lambda repressor-like DNA-binding domains"/>
    <property type="match status" value="1"/>
</dbReference>